<dbReference type="EMBL" id="WGGD01000005">
    <property type="protein sequence ID" value="MUN27960.1"/>
    <property type="molecule type" value="Genomic_DNA"/>
</dbReference>
<reference evidence="2 3" key="1">
    <citation type="submission" date="2019-10" db="EMBL/GenBank/DDBJ databases">
        <title>Sequencing and Assembly of Multiple Reported Metal-Biooxidizing Members of the Extremely Thermoacidophilic Archaeal Family Sulfolobaceae.</title>
        <authorList>
            <person name="Counts J.A."/>
            <person name="Kelly R.M."/>
        </authorList>
    </citation>
    <scope>NUCLEOTIDE SEQUENCE [LARGE SCALE GENOMIC DNA]</scope>
    <source>
        <strain evidence="2 3">DSM 6482</strain>
    </source>
</reference>
<dbReference type="InterPro" id="IPR052018">
    <property type="entry name" value="PHP_domain"/>
</dbReference>
<evidence type="ECO:0000313" key="3">
    <source>
        <dbReference type="Proteomes" id="UP000470772"/>
    </source>
</evidence>
<dbReference type="InterPro" id="IPR003141">
    <property type="entry name" value="Pol/His_phosphatase_N"/>
</dbReference>
<dbReference type="SMART" id="SM00481">
    <property type="entry name" value="POLIIIAc"/>
    <property type="match status" value="1"/>
</dbReference>
<dbReference type="RefSeq" id="WP_054837852.1">
    <property type="nucleotide sequence ID" value="NZ_BBBY01000002.1"/>
</dbReference>
<protein>
    <submittedName>
        <fullName evidence="2">PHP domain-containing protein</fullName>
    </submittedName>
</protein>
<gene>
    <name evidence="2" type="ORF">GC250_00410</name>
</gene>
<dbReference type="InterPro" id="IPR004013">
    <property type="entry name" value="PHP_dom"/>
</dbReference>
<dbReference type="AlphaFoldDB" id="A0A6A9QI99"/>
<dbReference type="Proteomes" id="UP000470772">
    <property type="component" value="Unassembled WGS sequence"/>
</dbReference>
<dbReference type="PANTHER" id="PTHR42924">
    <property type="entry name" value="EXONUCLEASE"/>
    <property type="match status" value="1"/>
</dbReference>
<dbReference type="PANTHER" id="PTHR42924:SF3">
    <property type="entry name" value="POLYMERASE_HISTIDINOL PHOSPHATASE N-TERMINAL DOMAIN-CONTAINING PROTEIN"/>
    <property type="match status" value="1"/>
</dbReference>
<proteinExistence type="predicted"/>
<dbReference type="GO" id="GO:0035312">
    <property type="term" value="F:5'-3' DNA exonuclease activity"/>
    <property type="evidence" value="ECO:0007669"/>
    <property type="project" value="TreeGrafter"/>
</dbReference>
<dbReference type="Pfam" id="PF02811">
    <property type="entry name" value="PHP"/>
    <property type="match status" value="1"/>
</dbReference>
<dbReference type="GO" id="GO:0004534">
    <property type="term" value="F:5'-3' RNA exonuclease activity"/>
    <property type="evidence" value="ECO:0007669"/>
    <property type="project" value="TreeGrafter"/>
</dbReference>
<dbReference type="Gene3D" id="3.20.20.140">
    <property type="entry name" value="Metal-dependent hydrolases"/>
    <property type="match status" value="1"/>
</dbReference>
<dbReference type="CDD" id="cd07432">
    <property type="entry name" value="PHP_HisPPase"/>
    <property type="match status" value="1"/>
</dbReference>
<organism evidence="2 3">
    <name type="scientific">Sulfuracidifex metallicus DSM 6482 = JCM 9184</name>
    <dbReference type="NCBI Taxonomy" id="523847"/>
    <lineage>
        <taxon>Archaea</taxon>
        <taxon>Thermoproteota</taxon>
        <taxon>Thermoprotei</taxon>
        <taxon>Sulfolobales</taxon>
        <taxon>Sulfolobaceae</taxon>
        <taxon>Sulfuracidifex</taxon>
    </lineage>
</organism>
<name>A0A6A9QI99_SULME</name>
<dbReference type="InterPro" id="IPR016195">
    <property type="entry name" value="Pol/histidinol_Pase-like"/>
</dbReference>
<comment type="caution">
    <text evidence="2">The sequence shown here is derived from an EMBL/GenBank/DDBJ whole genome shotgun (WGS) entry which is preliminary data.</text>
</comment>
<dbReference type="OrthoDB" id="50465at2157"/>
<sequence>MLKVDFHVHTYFSDGKKSPKDMVNFARKKGIYIAITDHDTSQGIKGVSNLGVIPGQEVTTEYGHVVILCQFPPSPPKGIGQLVDYSKENNCIVFPSHPFDILRAGIGDHVFNYKFDAIEIYNSKANRIANKKAKEASEKLSLPGLSNSDSHVPEALGSAYNKLPIEELNVEEILESIRKGKVEPIEVGLSGKAKFSIGVWYIQRKLRK</sequence>
<keyword evidence="3" id="KW-1185">Reference proteome</keyword>
<evidence type="ECO:0000259" key="1">
    <source>
        <dbReference type="SMART" id="SM00481"/>
    </source>
</evidence>
<dbReference type="Pfam" id="PF13263">
    <property type="entry name" value="PHP_C"/>
    <property type="match status" value="1"/>
</dbReference>
<evidence type="ECO:0000313" key="2">
    <source>
        <dbReference type="EMBL" id="MUN27960.1"/>
    </source>
</evidence>
<feature type="domain" description="Polymerase/histidinol phosphatase N-terminal" evidence="1">
    <location>
        <begin position="4"/>
        <end position="62"/>
    </location>
</feature>
<accession>A0A6A9QI99</accession>
<dbReference type="SUPFAM" id="SSF89550">
    <property type="entry name" value="PHP domain-like"/>
    <property type="match status" value="1"/>
</dbReference>